<comment type="similarity">
    <text evidence="4">Belongs to the glutamyl-tRNA reductase family.</text>
</comment>
<evidence type="ECO:0000313" key="10">
    <source>
        <dbReference type="EMBL" id="KQC85100.1"/>
    </source>
</evidence>
<dbReference type="GO" id="GO:0008883">
    <property type="term" value="F:glutamyl-tRNA reductase activity"/>
    <property type="evidence" value="ECO:0007669"/>
    <property type="project" value="UniProtKB-UniRule"/>
</dbReference>
<comment type="miscellaneous">
    <text evidence="4">During catalysis, the active site Cys acts as a nucleophile attacking the alpha-carbonyl group of tRNA-bound glutamate with the formation of a thioester intermediate between enzyme and glutamate, and the concomitant release of tRNA(Glu). The thioester intermediate is finally reduced by direct hydride transfer from NADPH, to form the product GSA.</text>
</comment>
<reference evidence="10 11" key="1">
    <citation type="submission" date="2015-10" db="EMBL/GenBank/DDBJ databases">
        <title>Butyribacter intestini gen. nov., sp. nov., a butyric acid-producing bacterium of the family Lachnospiraceae isolated from the human faeces.</title>
        <authorList>
            <person name="Zou Y."/>
            <person name="Xue W."/>
            <person name="Luo G."/>
            <person name="Lv M."/>
        </authorList>
    </citation>
    <scope>NUCLEOTIDE SEQUENCE [LARGE SCALE GENOMIC DNA]</scope>
    <source>
        <strain evidence="10 11">TF01-11</strain>
    </source>
</reference>
<dbReference type="PIRSF" id="PIRSF000445">
    <property type="entry name" value="4pyrrol_synth_GluRdtase"/>
    <property type="match status" value="1"/>
</dbReference>
<keyword evidence="3 4" id="KW-0627">Porphyrin biosynthesis</keyword>
<dbReference type="InterPro" id="IPR036291">
    <property type="entry name" value="NAD(P)-bd_dom_sf"/>
</dbReference>
<organism evidence="10 11">
    <name type="scientific">Butyribacter intestini</name>
    <dbReference type="NCBI Taxonomy" id="1703332"/>
    <lineage>
        <taxon>Bacteria</taxon>
        <taxon>Bacillati</taxon>
        <taxon>Bacillota</taxon>
        <taxon>Clostridia</taxon>
        <taxon>Lachnospirales</taxon>
        <taxon>Lachnospiraceae</taxon>
        <taxon>Butyribacter</taxon>
    </lineage>
</organism>
<evidence type="ECO:0000256" key="7">
    <source>
        <dbReference type="PIRSR" id="PIRSR000445-4"/>
    </source>
</evidence>
<dbReference type="GO" id="GO:0019353">
    <property type="term" value="P:protoporphyrinogen IX biosynthetic process from glutamate"/>
    <property type="evidence" value="ECO:0007669"/>
    <property type="project" value="TreeGrafter"/>
</dbReference>
<dbReference type="Pfam" id="PF01488">
    <property type="entry name" value="Shikimate_DH"/>
    <property type="match status" value="1"/>
</dbReference>
<evidence type="ECO:0000313" key="11">
    <source>
        <dbReference type="Proteomes" id="UP000050833"/>
    </source>
</evidence>
<dbReference type="InterPro" id="IPR036343">
    <property type="entry name" value="GluRdtase_N_sf"/>
</dbReference>
<dbReference type="PANTHER" id="PTHR43013:SF1">
    <property type="entry name" value="GLUTAMYL-TRNA REDUCTASE"/>
    <property type="match status" value="1"/>
</dbReference>
<comment type="catalytic activity">
    <reaction evidence="4">
        <text>(S)-4-amino-5-oxopentanoate + tRNA(Glu) + NADP(+) = L-glutamyl-tRNA(Glu) + NADPH + H(+)</text>
        <dbReference type="Rhea" id="RHEA:12344"/>
        <dbReference type="Rhea" id="RHEA-COMP:9663"/>
        <dbReference type="Rhea" id="RHEA-COMP:9680"/>
        <dbReference type="ChEBI" id="CHEBI:15378"/>
        <dbReference type="ChEBI" id="CHEBI:57501"/>
        <dbReference type="ChEBI" id="CHEBI:57783"/>
        <dbReference type="ChEBI" id="CHEBI:58349"/>
        <dbReference type="ChEBI" id="CHEBI:78442"/>
        <dbReference type="ChEBI" id="CHEBI:78520"/>
        <dbReference type="EC" id="1.2.1.70"/>
    </reaction>
</comment>
<feature type="binding site" evidence="4 6">
    <location>
        <position position="122"/>
    </location>
    <ligand>
        <name>substrate</name>
    </ligand>
</feature>
<evidence type="ECO:0000256" key="4">
    <source>
        <dbReference type="HAMAP-Rule" id="MF_00087"/>
    </source>
</evidence>
<dbReference type="Gene3D" id="3.30.460.30">
    <property type="entry name" value="Glutamyl-tRNA reductase, N-terminal domain"/>
    <property type="match status" value="1"/>
</dbReference>
<feature type="binding site" evidence="4 6">
    <location>
        <begin position="49"/>
        <end position="52"/>
    </location>
    <ligand>
        <name>substrate</name>
    </ligand>
</feature>
<dbReference type="HAMAP" id="MF_00087">
    <property type="entry name" value="Glu_tRNA_reductase"/>
    <property type="match status" value="1"/>
</dbReference>
<evidence type="ECO:0000259" key="8">
    <source>
        <dbReference type="Pfam" id="PF01488"/>
    </source>
</evidence>
<feature type="active site" description="Nucleophile" evidence="4 5">
    <location>
        <position position="50"/>
    </location>
</feature>
<gene>
    <name evidence="4" type="primary">hemA</name>
    <name evidence="10" type="ORF">APZ18_10375</name>
</gene>
<keyword evidence="2 4" id="KW-0560">Oxidoreductase</keyword>
<proteinExistence type="inferred from homology"/>
<feature type="domain" description="Quinate/shikimate 5-dehydrogenase/glutamyl-tRNA reductase" evidence="8">
    <location>
        <begin position="175"/>
        <end position="301"/>
    </location>
</feature>
<comment type="subunit">
    <text evidence="4">Homodimer.</text>
</comment>
<feature type="site" description="Important for activity" evidence="4 7">
    <location>
        <position position="101"/>
    </location>
</feature>
<evidence type="ECO:0000256" key="5">
    <source>
        <dbReference type="PIRSR" id="PIRSR000445-1"/>
    </source>
</evidence>
<feature type="binding site" evidence="4 6">
    <location>
        <begin position="116"/>
        <end position="118"/>
    </location>
    <ligand>
        <name>substrate</name>
    </ligand>
</feature>
<accession>A0AAW3JRV7</accession>
<comment type="caution">
    <text evidence="4">Lacks conserved residue(s) required for the propagation of feature annotation.</text>
</comment>
<comment type="caution">
    <text evidence="10">The sequence shown here is derived from an EMBL/GenBank/DDBJ whole genome shotgun (WGS) entry which is preliminary data.</text>
</comment>
<dbReference type="InterPro" id="IPR000343">
    <property type="entry name" value="4pyrrol_synth_GluRdtase"/>
</dbReference>
<dbReference type="PANTHER" id="PTHR43013">
    <property type="entry name" value="GLUTAMYL-TRNA REDUCTASE"/>
    <property type="match status" value="1"/>
</dbReference>
<evidence type="ECO:0000256" key="1">
    <source>
        <dbReference type="ARBA" id="ARBA00022857"/>
    </source>
</evidence>
<evidence type="ECO:0000256" key="6">
    <source>
        <dbReference type="PIRSR" id="PIRSR000445-2"/>
    </source>
</evidence>
<keyword evidence="1 4" id="KW-0521">NADP</keyword>
<dbReference type="InterPro" id="IPR018214">
    <property type="entry name" value="GluRdtase_CS"/>
</dbReference>
<dbReference type="SUPFAM" id="SSF69742">
    <property type="entry name" value="Glutamyl tRNA-reductase catalytic, N-terminal domain"/>
    <property type="match status" value="1"/>
</dbReference>
<dbReference type="Proteomes" id="UP000050833">
    <property type="component" value="Unassembled WGS sequence"/>
</dbReference>
<dbReference type="Pfam" id="PF05201">
    <property type="entry name" value="GlutR_N"/>
    <property type="match status" value="1"/>
</dbReference>
<evidence type="ECO:0000259" key="9">
    <source>
        <dbReference type="Pfam" id="PF05201"/>
    </source>
</evidence>
<dbReference type="AlphaFoldDB" id="A0AAW3JRV7"/>
<protein>
    <recommendedName>
        <fullName evidence="4">Glutamyl-tRNA reductase</fullName>
        <shortName evidence="4">GluTR</shortName>
        <ecNumber evidence="4">1.2.1.70</ecNumber>
    </recommendedName>
</protein>
<dbReference type="EMBL" id="LLKB01000005">
    <property type="protein sequence ID" value="KQC85100.1"/>
    <property type="molecule type" value="Genomic_DNA"/>
</dbReference>
<evidence type="ECO:0000256" key="3">
    <source>
        <dbReference type="ARBA" id="ARBA00023244"/>
    </source>
</evidence>
<comment type="pathway">
    <text evidence="4">Porphyrin-containing compound metabolism; protoporphyrin-IX biosynthesis; 5-aminolevulinate from L-glutamyl-tRNA(Glu): step 1/2.</text>
</comment>
<dbReference type="GO" id="GO:0050661">
    <property type="term" value="F:NADP binding"/>
    <property type="evidence" value="ECO:0007669"/>
    <property type="project" value="InterPro"/>
</dbReference>
<sequence>MSIQLLCVSHKTADTKIRGLFAFDDDAKARIMERLISSPYINEAVLLATCNRTELYCEVREKTETAVLFMQQVLLEEAGVSENSEIQDVILRYEEKKAVHHLFMVAAGLDSVVLGEDQILGQVKNAYLASDKKGYIGNSFHSLFQAAMAAAKKVKTDTPMSKTSVSTASLALKQAGEKFGTLSGKNIMIIGASGKIGNIVMLDALDIEGANVYVTARNHIPEKNARCNIIDYKDRYEHMEKMDVIISATSSPHYTVTRKHFEEKEHKNKVVFIDLAVPFDISPDIEEIQGVARYSMEDMDRLAAKNNELKKSYLCDAKEIIREYEQEYLKNEIFRANREKIDRFMAYIKENAEKKSLDAAVHKMIFDIKEKSNAQEFQDFVEIIAKIQWYC</sequence>
<keyword evidence="11" id="KW-1185">Reference proteome</keyword>
<feature type="domain" description="Glutamyl-tRNA reductase N-terminal" evidence="9">
    <location>
        <begin position="7"/>
        <end position="158"/>
    </location>
</feature>
<evidence type="ECO:0000256" key="2">
    <source>
        <dbReference type="ARBA" id="ARBA00023002"/>
    </source>
</evidence>
<dbReference type="RefSeq" id="WP_055944627.1">
    <property type="nucleotide sequence ID" value="NZ_JAQDCV010000005.1"/>
</dbReference>
<dbReference type="PROSITE" id="PS00747">
    <property type="entry name" value="GLUTR"/>
    <property type="match status" value="1"/>
</dbReference>
<comment type="function">
    <text evidence="4">Catalyzes the NADPH-dependent reduction of glutamyl-tRNA(Glu) to glutamate 1-semialdehyde (GSA).</text>
</comment>
<name>A0AAW3JRV7_9FIRM</name>
<dbReference type="FunFam" id="3.30.460.30:FF:000001">
    <property type="entry name" value="Glutamyl-tRNA reductase"/>
    <property type="match status" value="1"/>
</dbReference>
<dbReference type="Gene3D" id="3.40.50.720">
    <property type="entry name" value="NAD(P)-binding Rossmann-like Domain"/>
    <property type="match status" value="1"/>
</dbReference>
<dbReference type="InterPro" id="IPR006151">
    <property type="entry name" value="Shikm_DH/Glu-tRNA_Rdtase"/>
</dbReference>
<dbReference type="InterPro" id="IPR015895">
    <property type="entry name" value="4pyrrol_synth_GluRdtase_N"/>
</dbReference>
<feature type="binding site" evidence="4 6">
    <location>
        <position position="111"/>
    </location>
    <ligand>
        <name>substrate</name>
    </ligand>
</feature>
<dbReference type="NCBIfam" id="TIGR01035">
    <property type="entry name" value="hemA"/>
    <property type="match status" value="1"/>
</dbReference>
<comment type="domain">
    <text evidence="4">Possesses an unusual extended V-shaped dimeric structure with each monomer consisting of three distinct domains arranged along a curved 'spinal' alpha-helix. The N-terminal catalytic domain specifically recognizes the glutamate moiety of the substrate. The second domain is the NADPH-binding domain, and the third C-terminal domain is responsible for dimerization.</text>
</comment>
<dbReference type="EC" id="1.2.1.70" evidence="4"/>
<dbReference type="SUPFAM" id="SSF51735">
    <property type="entry name" value="NAD(P)-binding Rossmann-fold domains"/>
    <property type="match status" value="1"/>
</dbReference>